<protein>
    <submittedName>
        <fullName evidence="2">Uncharacterized protein</fullName>
    </submittedName>
</protein>
<accession>A0A415ETX8</accession>
<evidence type="ECO:0000313" key="3">
    <source>
        <dbReference type="Proteomes" id="UP000286288"/>
    </source>
</evidence>
<comment type="caution">
    <text evidence="2">The sequence shown here is derived from an EMBL/GenBank/DDBJ whole genome shotgun (WGS) entry which is preliminary data.</text>
</comment>
<reference evidence="2 3" key="1">
    <citation type="submission" date="2018-08" db="EMBL/GenBank/DDBJ databases">
        <title>A genome reference for cultivated species of the human gut microbiota.</title>
        <authorList>
            <person name="Zou Y."/>
            <person name="Xue W."/>
            <person name="Luo G."/>
        </authorList>
    </citation>
    <scope>NUCLEOTIDE SEQUENCE [LARGE SCALE GENOMIC DNA]</scope>
    <source>
        <strain evidence="2 3">AF48-16</strain>
    </source>
</reference>
<keyword evidence="1" id="KW-0472">Membrane</keyword>
<feature type="transmembrane region" description="Helical" evidence="1">
    <location>
        <begin position="36"/>
        <end position="55"/>
    </location>
</feature>
<dbReference type="EMBL" id="QRMZ01000008">
    <property type="protein sequence ID" value="RHK06745.1"/>
    <property type="molecule type" value="Genomic_DNA"/>
</dbReference>
<proteinExistence type="predicted"/>
<evidence type="ECO:0000313" key="2">
    <source>
        <dbReference type="EMBL" id="RHK06745.1"/>
    </source>
</evidence>
<sequence>MSWKISSFCLHCHYSSLVNLKTINFFAILKICDSFSLIYVTFSGLSFYIKIIFVLQVKRL</sequence>
<gene>
    <name evidence="2" type="ORF">DW084_07095</name>
</gene>
<keyword evidence="1" id="KW-0812">Transmembrane</keyword>
<dbReference type="AlphaFoldDB" id="A0A415ETX8"/>
<keyword evidence="1" id="KW-1133">Transmembrane helix</keyword>
<evidence type="ECO:0000256" key="1">
    <source>
        <dbReference type="SAM" id="Phobius"/>
    </source>
</evidence>
<organism evidence="2 3">
    <name type="scientific">Enterococcus casseliflavus</name>
    <name type="common">Enterococcus flavescens</name>
    <dbReference type="NCBI Taxonomy" id="37734"/>
    <lineage>
        <taxon>Bacteria</taxon>
        <taxon>Bacillati</taxon>
        <taxon>Bacillota</taxon>
        <taxon>Bacilli</taxon>
        <taxon>Lactobacillales</taxon>
        <taxon>Enterococcaceae</taxon>
        <taxon>Enterococcus</taxon>
    </lineage>
</organism>
<name>A0A415ETX8_ENTCA</name>
<dbReference type="Proteomes" id="UP000286288">
    <property type="component" value="Unassembled WGS sequence"/>
</dbReference>